<organism evidence="2 3">
    <name type="scientific">Callosobruchus maculatus</name>
    <name type="common">Southern cowpea weevil</name>
    <name type="synonym">Pulse bruchid</name>
    <dbReference type="NCBI Taxonomy" id="64391"/>
    <lineage>
        <taxon>Eukaryota</taxon>
        <taxon>Metazoa</taxon>
        <taxon>Ecdysozoa</taxon>
        <taxon>Arthropoda</taxon>
        <taxon>Hexapoda</taxon>
        <taxon>Insecta</taxon>
        <taxon>Pterygota</taxon>
        <taxon>Neoptera</taxon>
        <taxon>Endopterygota</taxon>
        <taxon>Coleoptera</taxon>
        <taxon>Polyphaga</taxon>
        <taxon>Cucujiformia</taxon>
        <taxon>Chrysomeloidea</taxon>
        <taxon>Chrysomelidae</taxon>
        <taxon>Bruchinae</taxon>
        <taxon>Bruchini</taxon>
        <taxon>Callosobruchus</taxon>
    </lineage>
</organism>
<evidence type="ECO:0000256" key="1">
    <source>
        <dbReference type="SAM" id="MobiDB-lite"/>
    </source>
</evidence>
<sequence length="55" mass="6380">SQYSPHVLAWEEKNYQGFQKPLTKISDKYTDTTDTEVLSDETSNGIDYSKEYSLK</sequence>
<evidence type="ECO:0000313" key="2">
    <source>
        <dbReference type="EMBL" id="VEN34429.1"/>
    </source>
</evidence>
<accession>A0A653BG82</accession>
<reference evidence="2 3" key="1">
    <citation type="submission" date="2019-01" db="EMBL/GenBank/DDBJ databases">
        <authorList>
            <person name="Sayadi A."/>
        </authorList>
    </citation>
    <scope>NUCLEOTIDE SEQUENCE [LARGE SCALE GENOMIC DNA]</scope>
</reference>
<proteinExistence type="predicted"/>
<dbReference type="EMBL" id="CAACVG010000694">
    <property type="protein sequence ID" value="VEN34429.1"/>
    <property type="molecule type" value="Genomic_DNA"/>
</dbReference>
<dbReference type="AlphaFoldDB" id="A0A653BG82"/>
<protein>
    <submittedName>
        <fullName evidence="2">Uncharacterized protein</fullName>
    </submittedName>
</protein>
<evidence type="ECO:0000313" key="3">
    <source>
        <dbReference type="Proteomes" id="UP000410492"/>
    </source>
</evidence>
<feature type="region of interest" description="Disordered" evidence="1">
    <location>
        <begin position="30"/>
        <end position="55"/>
    </location>
</feature>
<feature type="non-terminal residue" evidence="2">
    <location>
        <position position="1"/>
    </location>
</feature>
<keyword evidence="3" id="KW-1185">Reference proteome</keyword>
<name>A0A653BG82_CALMS</name>
<dbReference type="Proteomes" id="UP000410492">
    <property type="component" value="Unassembled WGS sequence"/>
</dbReference>
<gene>
    <name evidence="2" type="ORF">CALMAC_LOCUS629</name>
</gene>